<evidence type="ECO:0000313" key="2">
    <source>
        <dbReference type="EMBL" id="MBK3494839.1"/>
    </source>
</evidence>
<proteinExistence type="predicted"/>
<gene>
    <name evidence="2" type="ORF">JFL43_08190</name>
</gene>
<dbReference type="RefSeq" id="WP_200748646.1">
    <property type="nucleotide sequence ID" value="NZ_JAEOAH010000007.1"/>
</dbReference>
<dbReference type="PANTHER" id="PTHR43415">
    <property type="entry name" value="SPERMIDINE N(1)-ACETYLTRANSFERASE"/>
    <property type="match status" value="1"/>
</dbReference>
<dbReference type="InterPro" id="IPR016181">
    <property type="entry name" value="Acyl_CoA_acyltransferase"/>
</dbReference>
<dbReference type="SUPFAM" id="SSF55729">
    <property type="entry name" value="Acyl-CoA N-acyltransferases (Nat)"/>
    <property type="match status" value="1"/>
</dbReference>
<feature type="domain" description="N-acetyltransferase" evidence="1">
    <location>
        <begin position="9"/>
        <end position="145"/>
    </location>
</feature>
<dbReference type="Proteomes" id="UP000618943">
    <property type="component" value="Unassembled WGS sequence"/>
</dbReference>
<comment type="caution">
    <text evidence="2">The sequence shown here is derived from an EMBL/GenBank/DDBJ whole genome shotgun (WGS) entry which is preliminary data.</text>
</comment>
<evidence type="ECO:0000259" key="1">
    <source>
        <dbReference type="Pfam" id="PF13302"/>
    </source>
</evidence>
<protein>
    <submittedName>
        <fullName evidence="2">GNAT family N-acetyltransferase</fullName>
    </submittedName>
</protein>
<keyword evidence="3" id="KW-1185">Reference proteome</keyword>
<organism evidence="2 3">
    <name type="scientific">Viridibacillus soli</name>
    <dbReference type="NCBI Taxonomy" id="2798301"/>
    <lineage>
        <taxon>Bacteria</taxon>
        <taxon>Bacillati</taxon>
        <taxon>Bacillota</taxon>
        <taxon>Bacilli</taxon>
        <taxon>Bacillales</taxon>
        <taxon>Caryophanaceae</taxon>
        <taxon>Viridibacillus</taxon>
    </lineage>
</organism>
<dbReference type="EMBL" id="JAEOAH010000007">
    <property type="protein sequence ID" value="MBK3494839.1"/>
    <property type="molecule type" value="Genomic_DNA"/>
</dbReference>
<reference evidence="2 3" key="1">
    <citation type="submission" date="2020-12" db="EMBL/GenBank/DDBJ databases">
        <title>YIM B01967 draft genome.</title>
        <authorList>
            <person name="Yan X."/>
        </authorList>
    </citation>
    <scope>NUCLEOTIDE SEQUENCE [LARGE SCALE GENOMIC DNA]</scope>
    <source>
        <strain evidence="2 3">YIM B01967</strain>
    </source>
</reference>
<dbReference type="Pfam" id="PF13302">
    <property type="entry name" value="Acetyltransf_3"/>
    <property type="match status" value="1"/>
</dbReference>
<name>A0ABS1H600_9BACL</name>
<dbReference type="PANTHER" id="PTHR43415:SF3">
    <property type="entry name" value="GNAT-FAMILY ACETYLTRANSFERASE"/>
    <property type="match status" value="1"/>
</dbReference>
<sequence>MLTGTYTGLRAIERNDLSQLLEWRNQPEFRLYFREFRELNAENQNFWFEKYVMQDSNTRMFAIVDLETNELIGACGLCYIDWINRNADFSIYIGKEKLYIDEKYAIDAGKIMEQYGFGELNLHKLWAEIYSIDKQKKCFFEKLSFMQEGYFKDTHWTQGEWVDSIYFAKINNWEG</sequence>
<evidence type="ECO:0000313" key="3">
    <source>
        <dbReference type="Proteomes" id="UP000618943"/>
    </source>
</evidence>
<dbReference type="InterPro" id="IPR000182">
    <property type="entry name" value="GNAT_dom"/>
</dbReference>
<accession>A0ABS1H600</accession>
<dbReference type="Gene3D" id="3.40.630.30">
    <property type="match status" value="1"/>
</dbReference>